<dbReference type="Proteomes" id="UP001552427">
    <property type="component" value="Unassembled WGS sequence"/>
</dbReference>
<reference evidence="1 2" key="1">
    <citation type="submission" date="2024-06" db="EMBL/GenBank/DDBJ databases">
        <title>The Natural Products Discovery Center: Release of the First 8490 Sequenced Strains for Exploring Actinobacteria Biosynthetic Diversity.</title>
        <authorList>
            <person name="Kalkreuter E."/>
            <person name="Kautsar S.A."/>
            <person name="Yang D."/>
            <person name="Bader C.D."/>
            <person name="Teijaro C.N."/>
            <person name="Fluegel L."/>
            <person name="Davis C.M."/>
            <person name="Simpson J.R."/>
            <person name="Lauterbach L."/>
            <person name="Steele A.D."/>
            <person name="Gui C."/>
            <person name="Meng S."/>
            <person name="Li G."/>
            <person name="Viehrig K."/>
            <person name="Ye F."/>
            <person name="Su P."/>
            <person name="Kiefer A.F."/>
            <person name="Nichols A."/>
            <person name="Cepeda A.J."/>
            <person name="Yan W."/>
            <person name="Fan B."/>
            <person name="Jiang Y."/>
            <person name="Adhikari A."/>
            <person name="Zheng C.-J."/>
            <person name="Schuster L."/>
            <person name="Cowan T.M."/>
            <person name="Smanski M.J."/>
            <person name="Chevrette M.G."/>
            <person name="De Carvalho L.P.S."/>
            <person name="Shen B."/>
        </authorList>
    </citation>
    <scope>NUCLEOTIDE SEQUENCE [LARGE SCALE GENOMIC DNA]</scope>
    <source>
        <strain evidence="1 2">NPDC049574</strain>
    </source>
</reference>
<sequence length="94" mass="10571">MTMKNERRGAVGTQLIDRECVRALLESDRDDATLVYVRGECVVLPDAEVDEAHRGLVIARRDELMARMPGKELTDQVLDNLAHRLDNIVRDLGA</sequence>
<dbReference type="EMBL" id="JBFARM010000017">
    <property type="protein sequence ID" value="MEV4292177.1"/>
    <property type="molecule type" value="Genomic_DNA"/>
</dbReference>
<proteinExistence type="predicted"/>
<evidence type="ECO:0000313" key="1">
    <source>
        <dbReference type="EMBL" id="MEV4292177.1"/>
    </source>
</evidence>
<gene>
    <name evidence="1" type="ORF">AB0K40_42290</name>
</gene>
<comment type="caution">
    <text evidence="1">The sequence shown here is derived from an EMBL/GenBank/DDBJ whole genome shotgun (WGS) entry which is preliminary data.</text>
</comment>
<dbReference type="RefSeq" id="WP_364461855.1">
    <property type="nucleotide sequence ID" value="NZ_JBFARM010000017.1"/>
</dbReference>
<keyword evidence="2" id="KW-1185">Reference proteome</keyword>
<accession>A0ABV3HI04</accession>
<name>A0ABV3HI04_9ACTN</name>
<organism evidence="1 2">
    <name type="scientific">Nonomuraea bangladeshensis</name>
    <dbReference type="NCBI Taxonomy" id="404385"/>
    <lineage>
        <taxon>Bacteria</taxon>
        <taxon>Bacillati</taxon>
        <taxon>Actinomycetota</taxon>
        <taxon>Actinomycetes</taxon>
        <taxon>Streptosporangiales</taxon>
        <taxon>Streptosporangiaceae</taxon>
        <taxon>Nonomuraea</taxon>
    </lineage>
</organism>
<protein>
    <submittedName>
        <fullName evidence="1">Uncharacterized protein</fullName>
    </submittedName>
</protein>
<evidence type="ECO:0000313" key="2">
    <source>
        <dbReference type="Proteomes" id="UP001552427"/>
    </source>
</evidence>